<accession>A0ABQ9GH35</accession>
<comment type="caution">
    <text evidence="1">The sequence shown here is derived from an EMBL/GenBank/DDBJ whole genome shotgun (WGS) entry which is preliminary data.</text>
</comment>
<gene>
    <name evidence="1" type="ORF">PR048_027650</name>
</gene>
<name>A0ABQ9GH35_9NEOP</name>
<keyword evidence="2" id="KW-1185">Reference proteome</keyword>
<reference evidence="1 2" key="1">
    <citation type="submission" date="2023-02" db="EMBL/GenBank/DDBJ databases">
        <title>LHISI_Scaffold_Assembly.</title>
        <authorList>
            <person name="Stuart O.P."/>
            <person name="Cleave R."/>
            <person name="Magrath M.J.L."/>
            <person name="Mikheyev A.S."/>
        </authorList>
    </citation>
    <scope>NUCLEOTIDE SEQUENCE [LARGE SCALE GENOMIC DNA]</scope>
    <source>
        <strain evidence="1">Daus_M_001</strain>
        <tissue evidence="1">Leg muscle</tissue>
    </source>
</reference>
<dbReference type="EMBL" id="JARBHB010000012">
    <property type="protein sequence ID" value="KAJ8871333.1"/>
    <property type="molecule type" value="Genomic_DNA"/>
</dbReference>
<proteinExistence type="predicted"/>
<organism evidence="1 2">
    <name type="scientific">Dryococelus australis</name>
    <dbReference type="NCBI Taxonomy" id="614101"/>
    <lineage>
        <taxon>Eukaryota</taxon>
        <taxon>Metazoa</taxon>
        <taxon>Ecdysozoa</taxon>
        <taxon>Arthropoda</taxon>
        <taxon>Hexapoda</taxon>
        <taxon>Insecta</taxon>
        <taxon>Pterygota</taxon>
        <taxon>Neoptera</taxon>
        <taxon>Polyneoptera</taxon>
        <taxon>Phasmatodea</taxon>
        <taxon>Verophasmatodea</taxon>
        <taxon>Anareolatae</taxon>
        <taxon>Phasmatidae</taxon>
        <taxon>Eurycanthinae</taxon>
        <taxon>Dryococelus</taxon>
    </lineage>
</organism>
<dbReference type="Proteomes" id="UP001159363">
    <property type="component" value="Chromosome 11"/>
</dbReference>
<protein>
    <submittedName>
        <fullName evidence="1">Uncharacterized protein</fullName>
    </submittedName>
</protein>
<evidence type="ECO:0000313" key="1">
    <source>
        <dbReference type="EMBL" id="KAJ8871333.1"/>
    </source>
</evidence>
<evidence type="ECO:0000313" key="2">
    <source>
        <dbReference type="Proteomes" id="UP001159363"/>
    </source>
</evidence>
<sequence length="578" mass="63766">MKGPGKLEIAEEHPPISGIVRHDSHMLKSGSDPAGDLTPFASVGGEQANHWPTAAPPIPKKLEIEYCMLTKYATKKQALQRKCRWGRGGVVVRLSTSHLGGPGSIFACGNRAGRCRWSAGFLRDIPFLPPLHSGAASYSPRFTLIDSQDLVAKRRPNLSTYAKVTEANVVEFLQRRSALSRVALSSGRLMPTQATAFSTFRIARGQGRARSWGGHMCRRACARPDCALYVSFVRPRGRDALPSVVDDAYIRTSSRVRYALNVGLPLKTEELGIVLNDSISTRVQTKNSVHFVSVSGIGRNCRKALECWDTATGPVQLARLLYLILTLRMKQPNGTATHASKMAALASKTSALVNQSPARSPVTGRIWKHTIVSQTQDPFLEPRLANQKVGMPSFRHGISHLRRATPGPSNQESDSELNCYARSWKSFREIRVSLTIENSVSFVAVIPADFVFELLWEDPDTGGSDTTTAVRTTTTRRVEFSVETLGADEVYDVKSTVDSPPTIIQAQVSQRSRPLIVSTCTATCFEFFIRKIRRRFGFAIDYSSLTFHDRASTAAREATANHRSSLYRFHTCAKINSL</sequence>